<evidence type="ECO:0000313" key="3">
    <source>
        <dbReference type="Proteomes" id="UP000198525"/>
    </source>
</evidence>
<name>A0A1G8QX34_9GAMM</name>
<keyword evidence="3" id="KW-1185">Reference proteome</keyword>
<gene>
    <name evidence="2" type="ORF">SAMN04487954_10318</name>
</gene>
<feature type="domain" description="DUF2281" evidence="1">
    <location>
        <begin position="6"/>
        <end position="36"/>
    </location>
</feature>
<dbReference type="Proteomes" id="UP000198525">
    <property type="component" value="Unassembled WGS sequence"/>
</dbReference>
<dbReference type="RefSeq" id="WP_089683422.1">
    <property type="nucleotide sequence ID" value="NZ_FNES01000003.1"/>
</dbReference>
<organism evidence="2 3">
    <name type="scientific">Billgrantia gudaonensis</name>
    <dbReference type="NCBI Taxonomy" id="376427"/>
    <lineage>
        <taxon>Bacteria</taxon>
        <taxon>Pseudomonadati</taxon>
        <taxon>Pseudomonadota</taxon>
        <taxon>Gammaproteobacteria</taxon>
        <taxon>Oceanospirillales</taxon>
        <taxon>Halomonadaceae</taxon>
        <taxon>Billgrantia</taxon>
    </lineage>
</organism>
<reference evidence="2 3" key="1">
    <citation type="submission" date="2016-10" db="EMBL/GenBank/DDBJ databases">
        <authorList>
            <person name="de Groot N.N."/>
        </authorList>
    </citation>
    <scope>NUCLEOTIDE SEQUENCE [LARGE SCALE GENOMIC DNA]</scope>
    <source>
        <strain evidence="2 3">CGMCC 1.6133</strain>
    </source>
</reference>
<dbReference type="OrthoDB" id="8451054at2"/>
<sequence>MNTSEKIVDNVNRLPESLQEEVLDFTYFLIQKIEKGELKSLSQAQQSSMDVLWDNDEDEVWNDVPAR</sequence>
<dbReference type="InterPro" id="IPR018739">
    <property type="entry name" value="DUF2281"/>
</dbReference>
<dbReference type="AlphaFoldDB" id="A0A1G8QX34"/>
<dbReference type="EMBL" id="FNES01000003">
    <property type="protein sequence ID" value="SDJ09231.1"/>
    <property type="molecule type" value="Genomic_DNA"/>
</dbReference>
<evidence type="ECO:0000313" key="2">
    <source>
        <dbReference type="EMBL" id="SDJ09231.1"/>
    </source>
</evidence>
<proteinExistence type="predicted"/>
<dbReference type="Pfam" id="PF10047">
    <property type="entry name" value="DUF2281"/>
    <property type="match status" value="1"/>
</dbReference>
<protein>
    <recommendedName>
        <fullName evidence="1">DUF2281 domain-containing protein</fullName>
    </recommendedName>
</protein>
<evidence type="ECO:0000259" key="1">
    <source>
        <dbReference type="Pfam" id="PF10047"/>
    </source>
</evidence>
<accession>A0A1G8QX34</accession>